<reference evidence="2" key="1">
    <citation type="submission" date="2022-03" db="EMBL/GenBank/DDBJ databases">
        <authorList>
            <person name="Lindestad O."/>
        </authorList>
    </citation>
    <scope>NUCLEOTIDE SEQUENCE</scope>
</reference>
<name>A0A8S4RBK9_9NEOP</name>
<keyword evidence="1" id="KW-0732">Signal</keyword>
<dbReference type="Proteomes" id="UP000838756">
    <property type="component" value="Unassembled WGS sequence"/>
</dbReference>
<comment type="caution">
    <text evidence="2">The sequence shown here is derived from an EMBL/GenBank/DDBJ whole genome shotgun (WGS) entry which is preliminary data.</text>
</comment>
<evidence type="ECO:0000313" key="3">
    <source>
        <dbReference type="Proteomes" id="UP000838756"/>
    </source>
</evidence>
<protein>
    <submittedName>
        <fullName evidence="2">Jg10799 protein</fullName>
    </submittedName>
</protein>
<sequence>MKLLSRFSYLRLLACSALVAAAPTIDEVAWMCDAARVSTHVAEVTFQASKSTAGLKASPKGRTHNNHAGPILPSIAINNPSGLVMAIYGSSSTEDAAVRYIPLVASYSNCGNRGGDNRKVKVKVKVKNSKKVTGACWSSKSQARTKCALTAQYTYLSSDYNCFEVRLTILFDILDLHGALIWTCGRYSHDRHRSVT</sequence>
<evidence type="ECO:0000256" key="1">
    <source>
        <dbReference type="SAM" id="SignalP"/>
    </source>
</evidence>
<gene>
    <name evidence="2" type="primary">jg10799</name>
    <name evidence="2" type="ORF">PAEG_LOCUS11472</name>
</gene>
<accession>A0A8S4RBK9</accession>
<dbReference type="AlphaFoldDB" id="A0A8S4RBK9"/>
<feature type="signal peptide" evidence="1">
    <location>
        <begin position="1"/>
        <end position="21"/>
    </location>
</feature>
<keyword evidence="3" id="KW-1185">Reference proteome</keyword>
<dbReference type="EMBL" id="CAKXAJ010024976">
    <property type="protein sequence ID" value="CAH2233516.1"/>
    <property type="molecule type" value="Genomic_DNA"/>
</dbReference>
<proteinExistence type="predicted"/>
<feature type="chain" id="PRO_5035856669" evidence="1">
    <location>
        <begin position="22"/>
        <end position="196"/>
    </location>
</feature>
<evidence type="ECO:0000313" key="2">
    <source>
        <dbReference type="EMBL" id="CAH2233516.1"/>
    </source>
</evidence>
<organism evidence="2 3">
    <name type="scientific">Pararge aegeria aegeria</name>
    <dbReference type="NCBI Taxonomy" id="348720"/>
    <lineage>
        <taxon>Eukaryota</taxon>
        <taxon>Metazoa</taxon>
        <taxon>Ecdysozoa</taxon>
        <taxon>Arthropoda</taxon>
        <taxon>Hexapoda</taxon>
        <taxon>Insecta</taxon>
        <taxon>Pterygota</taxon>
        <taxon>Neoptera</taxon>
        <taxon>Endopterygota</taxon>
        <taxon>Lepidoptera</taxon>
        <taxon>Glossata</taxon>
        <taxon>Ditrysia</taxon>
        <taxon>Papilionoidea</taxon>
        <taxon>Nymphalidae</taxon>
        <taxon>Satyrinae</taxon>
        <taxon>Satyrini</taxon>
        <taxon>Parargina</taxon>
        <taxon>Pararge</taxon>
    </lineage>
</organism>
<dbReference type="OrthoDB" id="10220336at2759"/>